<dbReference type="PANTHER" id="PTHR47129">
    <property type="entry name" value="QUINONE OXIDOREDUCTASE 2"/>
    <property type="match status" value="1"/>
</dbReference>
<dbReference type="EMBL" id="BROH01000021">
    <property type="protein sequence ID" value="GKY90192.1"/>
    <property type="molecule type" value="Genomic_DNA"/>
</dbReference>
<dbReference type="Gene3D" id="3.90.25.10">
    <property type="entry name" value="UDP-galactose 4-epimerase, domain 1"/>
    <property type="match status" value="1"/>
</dbReference>
<dbReference type="PANTHER" id="PTHR47129:SF1">
    <property type="entry name" value="NMRA-LIKE DOMAIN-CONTAINING PROTEIN"/>
    <property type="match status" value="1"/>
</dbReference>
<name>A0ABQ5LZ15_9RHOB</name>
<dbReference type="SUPFAM" id="SSF51735">
    <property type="entry name" value="NAD(P)-binding Rossmann-fold domains"/>
    <property type="match status" value="1"/>
</dbReference>
<accession>A0ABQ5LZ15</accession>
<evidence type="ECO:0000313" key="2">
    <source>
        <dbReference type="EMBL" id="GKY90192.1"/>
    </source>
</evidence>
<dbReference type="Proteomes" id="UP001144205">
    <property type="component" value="Unassembled WGS sequence"/>
</dbReference>
<dbReference type="RefSeq" id="WP_281844080.1">
    <property type="nucleotide sequence ID" value="NZ_BROH01000021.1"/>
</dbReference>
<dbReference type="InterPro" id="IPR036291">
    <property type="entry name" value="NAD(P)-bd_dom_sf"/>
</dbReference>
<evidence type="ECO:0000313" key="3">
    <source>
        <dbReference type="Proteomes" id="UP001144205"/>
    </source>
</evidence>
<feature type="domain" description="NAD(P)-binding" evidence="1">
    <location>
        <begin position="8"/>
        <end position="185"/>
    </location>
</feature>
<organism evidence="2 3">
    <name type="scientific">Sinisalibacter aestuarii</name>
    <dbReference type="NCBI Taxonomy" id="2949426"/>
    <lineage>
        <taxon>Bacteria</taxon>
        <taxon>Pseudomonadati</taxon>
        <taxon>Pseudomonadota</taxon>
        <taxon>Alphaproteobacteria</taxon>
        <taxon>Rhodobacterales</taxon>
        <taxon>Roseobacteraceae</taxon>
        <taxon>Sinisalibacter</taxon>
    </lineage>
</organism>
<comment type="caution">
    <text evidence="2">The sequence shown here is derived from an EMBL/GenBank/DDBJ whole genome shotgun (WGS) entry which is preliminary data.</text>
</comment>
<gene>
    <name evidence="2" type="primary">qorB</name>
    <name evidence="2" type="ORF">STA1M1_40610</name>
</gene>
<evidence type="ECO:0000259" key="1">
    <source>
        <dbReference type="Pfam" id="PF13460"/>
    </source>
</evidence>
<dbReference type="InterPro" id="IPR016040">
    <property type="entry name" value="NAD(P)-bd_dom"/>
</dbReference>
<dbReference type="Gene3D" id="3.40.50.720">
    <property type="entry name" value="NAD(P)-binding Rossmann-like Domain"/>
    <property type="match status" value="1"/>
</dbReference>
<protein>
    <submittedName>
        <fullName evidence="2">Quinone oxidoreductase 2</fullName>
    </submittedName>
</protein>
<reference evidence="2" key="1">
    <citation type="journal article" date="2023" name="Int. J. Syst. Evol. Microbiol.">
        <title>Sinisalibacter aestuarii sp. nov., isolated from estuarine sediment of the Arakawa River.</title>
        <authorList>
            <person name="Arafat S.T."/>
            <person name="Hirano S."/>
            <person name="Sato A."/>
            <person name="Takeuchi K."/>
            <person name="Yasuda T."/>
            <person name="Terahara T."/>
            <person name="Hamada M."/>
            <person name="Kobayashi T."/>
        </authorList>
    </citation>
    <scope>NUCLEOTIDE SEQUENCE</scope>
    <source>
        <strain evidence="2">B-399</strain>
    </source>
</reference>
<keyword evidence="3" id="KW-1185">Reference proteome</keyword>
<sequence>MSKHLVTGASGQLGGHVLAALEGTLPKSETAVLVRKEEDRARLAGEGYDVRVADYSDPAALTAAFAGIDRLLLISGTEMGQRLPQHKNVIAAAKAAGVGFIAYTSILAADRSPMSLAAEHRGTEEELAASGLAYSVLRNGWYTENITASIGQDLQLGQHFGAAGTGRFAAAPRADYAEAAAAVLTGAGHEGKIYELGGSDAFTLSDYAATLSEIAGKPVAYVDMPEAAYAEALTGAGLPGPLADMLSDSDAKAADGWLYTESTDLTALIGHPTTPLAEVIKAALG</sequence>
<proteinExistence type="predicted"/>
<dbReference type="CDD" id="cd05269">
    <property type="entry name" value="TMR_SDR_a"/>
    <property type="match status" value="1"/>
</dbReference>
<dbReference type="Pfam" id="PF13460">
    <property type="entry name" value="NAD_binding_10"/>
    <property type="match status" value="1"/>
</dbReference>
<dbReference type="InterPro" id="IPR052718">
    <property type="entry name" value="NmrA-type_oxidoreductase"/>
</dbReference>